<name>A0A1I8I0E7_9PLAT</name>
<dbReference type="Proteomes" id="UP000095280">
    <property type="component" value="Unplaced"/>
</dbReference>
<protein>
    <submittedName>
        <fullName evidence="3">CG5993</fullName>
    </submittedName>
</protein>
<feature type="compositionally biased region" description="Basic residues" evidence="1">
    <location>
        <begin position="47"/>
        <end position="62"/>
    </location>
</feature>
<feature type="region of interest" description="Disordered" evidence="1">
    <location>
        <begin position="175"/>
        <end position="264"/>
    </location>
</feature>
<evidence type="ECO:0000313" key="2">
    <source>
        <dbReference type="Proteomes" id="UP000095280"/>
    </source>
</evidence>
<reference evidence="3" key="1">
    <citation type="submission" date="2016-11" db="UniProtKB">
        <authorList>
            <consortium name="WormBaseParasite"/>
        </authorList>
    </citation>
    <scope>IDENTIFICATION</scope>
</reference>
<evidence type="ECO:0000256" key="1">
    <source>
        <dbReference type="SAM" id="MobiDB-lite"/>
    </source>
</evidence>
<feature type="region of interest" description="Disordered" evidence="1">
    <location>
        <begin position="104"/>
        <end position="126"/>
    </location>
</feature>
<dbReference type="WBParaSite" id="maker-uti_cns_0008907-snap-gene-0.6-mRNA-1">
    <property type="protein sequence ID" value="maker-uti_cns_0008907-snap-gene-0.6-mRNA-1"/>
    <property type="gene ID" value="maker-uti_cns_0008907-snap-gene-0.6"/>
</dbReference>
<feature type="compositionally biased region" description="Low complexity" evidence="1">
    <location>
        <begin position="198"/>
        <end position="216"/>
    </location>
</feature>
<proteinExistence type="predicted"/>
<feature type="region of interest" description="Disordered" evidence="1">
    <location>
        <begin position="35"/>
        <end position="80"/>
    </location>
</feature>
<sequence length="295" mass="32585">TFIIKTATDIKSTTDYVYDRYFRDVTVAGLQHPVTPSSAAAAAATPPRRRHHRRAAQPRLHRQQSANAREESEDDEACDADGSGFITISFLSDKDRTESVALVRQHGCSRARRPQDSSSPAERYRQKLCDDASSRWLSLRRLHQLKSTESADQQQQQLRNRDFLSSLIDKLSGSLSGVGSAESDSSPASRRSTDFNRQPSQNSQQQQQLEDPQQLLTYRLFNKTRPRRFKDSPPAAAAADAGSDSGADGAPAEAVGSEDAGLARSEEAPDIVRFLLDRQAKCWPDPVSNGSVTHF</sequence>
<evidence type="ECO:0000313" key="3">
    <source>
        <dbReference type="WBParaSite" id="maker-uti_cns_0008907-snap-gene-0.6-mRNA-1"/>
    </source>
</evidence>
<feature type="compositionally biased region" description="Low complexity" evidence="1">
    <location>
        <begin position="232"/>
        <end position="252"/>
    </location>
</feature>
<feature type="compositionally biased region" description="Polar residues" evidence="1">
    <location>
        <begin position="175"/>
        <end position="190"/>
    </location>
</feature>
<organism evidence="2 3">
    <name type="scientific">Macrostomum lignano</name>
    <dbReference type="NCBI Taxonomy" id="282301"/>
    <lineage>
        <taxon>Eukaryota</taxon>
        <taxon>Metazoa</taxon>
        <taxon>Spiralia</taxon>
        <taxon>Lophotrochozoa</taxon>
        <taxon>Platyhelminthes</taxon>
        <taxon>Rhabditophora</taxon>
        <taxon>Macrostomorpha</taxon>
        <taxon>Macrostomida</taxon>
        <taxon>Macrostomidae</taxon>
        <taxon>Macrostomum</taxon>
    </lineage>
</organism>
<keyword evidence="2" id="KW-1185">Reference proteome</keyword>
<accession>A0A1I8I0E7</accession>
<dbReference type="AlphaFoldDB" id="A0A1I8I0E7"/>